<keyword evidence="4" id="KW-0325">Glycoprotein</keyword>
<dbReference type="InterPro" id="IPR019819">
    <property type="entry name" value="Carboxylesterase_B_CS"/>
</dbReference>
<sequence length="596" mass="67634">MDYGLWRNIGTRLCSTSHTLVGINCALDELEIIDQQINMRCIYIVWILFLKLVCCELEVRIADGNLKGKVLQSRDGRTYYSYTGIPYAKPPIGELRFKAPQPVEPWNGTLDASRESNKICIQINVADNDEDCLYLNVFTPKVDKKFLPVMFWIHGGMFSLGHGGPGNHGPEYFMDKDVLLVSINYRLGVLGFLSTEDDVIPGNYGMKDQVMALRWVQKNIIHFNGDPSQVTIFGGSAGGASTGFHMLSPMSKGLFHKVILQSGSPVCKWAVSPIGLPRKRAHAVALIAGCNFDTSEDILQCLRKLSADYIIDLQNRLYAWLSHPCIQFNPVVENCNSGQEAFLCHHPIYDFKQESFVPAIFGLNSAEGGLFVASLYNSTSLMYTELQTYFNRILSIMLFYNQYTRPEDLDEIGERVLKEYFPSGRLDDNTHSNAVNMIGDGCFAHCIVDMAKKLSSPVYSYYYDYQNEFSYNKLFGSCQKSLGVTHVDELNSLFKNNNLNSNDLNADNLKVSRLMVNIWYRFVTSETPTIDGTDTGTDWPKFTYDEQFSVLHIDSAQPKIIQNPFDEKYKFWNQLPYSFRLNQTMSGKMEDIKTEL</sequence>
<dbReference type="PANTHER" id="PTHR43142:SF1">
    <property type="entry name" value="CARBOXYLIC ESTER HYDROLASE"/>
    <property type="match status" value="1"/>
</dbReference>
<dbReference type="Proteomes" id="UP000007819">
    <property type="component" value="Chromosome A1"/>
</dbReference>
<comment type="similarity">
    <text evidence="1">Belongs to the type-B carboxylesterase/lipase family.</text>
</comment>
<reference evidence="6" key="2">
    <citation type="submission" date="2022-06" db="UniProtKB">
        <authorList>
            <consortium name="EnsemblMetazoa"/>
        </authorList>
    </citation>
    <scope>IDENTIFICATION</scope>
</reference>
<evidence type="ECO:0000256" key="4">
    <source>
        <dbReference type="ARBA" id="ARBA00023180"/>
    </source>
</evidence>
<reference evidence="7" key="1">
    <citation type="submission" date="2010-06" db="EMBL/GenBank/DDBJ databases">
        <authorList>
            <person name="Jiang H."/>
            <person name="Abraham K."/>
            <person name="Ali S."/>
            <person name="Alsbrooks S.L."/>
            <person name="Anim B.N."/>
            <person name="Anosike U.S."/>
            <person name="Attaway T."/>
            <person name="Bandaranaike D.P."/>
            <person name="Battles P.K."/>
            <person name="Bell S.N."/>
            <person name="Bell A.V."/>
            <person name="Beltran B."/>
            <person name="Bickham C."/>
            <person name="Bustamante Y."/>
            <person name="Caleb T."/>
            <person name="Canada A."/>
            <person name="Cardenas V."/>
            <person name="Carter K."/>
            <person name="Chacko J."/>
            <person name="Chandrabose M.N."/>
            <person name="Chavez D."/>
            <person name="Chavez A."/>
            <person name="Chen L."/>
            <person name="Chu H.-S."/>
            <person name="Claassen K.J."/>
            <person name="Cockrell R."/>
            <person name="Collins M."/>
            <person name="Cooper J.A."/>
            <person name="Cree A."/>
            <person name="Curry S.M."/>
            <person name="Da Y."/>
            <person name="Dao M.D."/>
            <person name="Das B."/>
            <person name="Davila M.-L."/>
            <person name="Davy-Carroll L."/>
            <person name="Denson S."/>
            <person name="Dinh H."/>
            <person name="Ebong V.E."/>
            <person name="Edwards J.R."/>
            <person name="Egan A."/>
            <person name="El-Daye J."/>
            <person name="Escobedo L."/>
            <person name="Fernandez S."/>
            <person name="Fernando P.R."/>
            <person name="Flagg N."/>
            <person name="Forbes L.D."/>
            <person name="Fowler R.G."/>
            <person name="Fu Q."/>
            <person name="Gabisi R.A."/>
            <person name="Ganer J."/>
            <person name="Garbino Pronczuk A."/>
            <person name="Garcia R.M."/>
            <person name="Garner T."/>
            <person name="Garrett T.E."/>
            <person name="Gonzalez D.A."/>
            <person name="Hamid H."/>
            <person name="Hawkins E.S."/>
            <person name="Hirani K."/>
            <person name="Hogues M.E."/>
            <person name="Hollins B."/>
            <person name="Hsiao C.-H."/>
            <person name="Jabil R."/>
            <person name="James M.L."/>
            <person name="Jhangiani S.N."/>
            <person name="Johnson B."/>
            <person name="Johnson Q."/>
            <person name="Joshi V."/>
            <person name="Kalu J.B."/>
            <person name="Kam C."/>
            <person name="Kashfia A."/>
            <person name="Keebler J."/>
            <person name="Kisamo H."/>
            <person name="Kovar C.L."/>
            <person name="Lago L.A."/>
            <person name="Lai C.-Y."/>
            <person name="Laidlaw J."/>
            <person name="Lara F."/>
            <person name="Le T.-K."/>
            <person name="Lee S.L."/>
            <person name="Legall F.H."/>
            <person name="Lemon S.J."/>
            <person name="Lewis L.R."/>
            <person name="Li B."/>
            <person name="Liu Y."/>
            <person name="Liu Y.-S."/>
            <person name="Lopez J."/>
            <person name="Lozado R.J."/>
            <person name="Lu J."/>
            <person name="Madu R.C."/>
            <person name="Maheshwari M."/>
            <person name="Maheshwari R."/>
            <person name="Malloy K."/>
            <person name="Martinez E."/>
            <person name="Mathew T."/>
            <person name="Mercado I.C."/>
            <person name="Mercado C."/>
            <person name="Meyer B."/>
            <person name="Montgomery K."/>
            <person name="Morgan M.B."/>
            <person name="Munidasa M."/>
            <person name="Nazareth L.V."/>
            <person name="Nelson J."/>
            <person name="Ng B.M."/>
            <person name="Nguyen N.B."/>
            <person name="Nguyen P.Q."/>
            <person name="Nguyen T."/>
            <person name="Obregon M."/>
            <person name="Okwuonu G.O."/>
            <person name="Onwere C.G."/>
            <person name="Orozco G."/>
            <person name="Parra A."/>
            <person name="Patel S."/>
            <person name="Patil S."/>
            <person name="Perez A."/>
            <person name="Perez Y."/>
            <person name="Pham C."/>
            <person name="Primus E.L."/>
            <person name="Pu L.-L."/>
            <person name="Puazo M."/>
            <person name="Qin X."/>
            <person name="Quiroz J.B."/>
            <person name="Reese J."/>
            <person name="Richards S."/>
            <person name="Rives C.M."/>
            <person name="Robberts R."/>
            <person name="Ruiz S.J."/>
            <person name="Ruiz M.J."/>
            <person name="Santibanez J."/>
            <person name="Schneider B.W."/>
            <person name="Sisson I."/>
            <person name="Smith M."/>
            <person name="Sodergren E."/>
            <person name="Song X.-Z."/>
            <person name="Song B.B."/>
            <person name="Summersgill H."/>
            <person name="Thelus R."/>
            <person name="Thornton R.D."/>
            <person name="Trejos Z.Y."/>
            <person name="Usmani K."/>
            <person name="Vattathil S."/>
            <person name="Villasana D."/>
            <person name="Walker D.L."/>
            <person name="Wang S."/>
            <person name="Wang K."/>
            <person name="White C.S."/>
            <person name="Williams A.C."/>
            <person name="Williamson J."/>
            <person name="Wilson K."/>
            <person name="Woghiren I.O."/>
            <person name="Woodworth J.R."/>
            <person name="Worley K.C."/>
            <person name="Wright R.A."/>
            <person name="Wu W."/>
            <person name="Young L."/>
            <person name="Zhang L."/>
            <person name="Zhang J."/>
            <person name="Zhu Y."/>
            <person name="Muzny D.M."/>
            <person name="Weinstock G."/>
            <person name="Gibbs R.A."/>
        </authorList>
    </citation>
    <scope>NUCLEOTIDE SEQUENCE [LARGE SCALE GENOMIC DNA]</scope>
    <source>
        <strain evidence="7">LSR1</strain>
    </source>
</reference>
<dbReference type="GO" id="GO:0052689">
    <property type="term" value="F:carboxylic ester hydrolase activity"/>
    <property type="evidence" value="ECO:0007669"/>
    <property type="project" value="UniProtKB-KW"/>
</dbReference>
<evidence type="ECO:0000256" key="2">
    <source>
        <dbReference type="ARBA" id="ARBA00022487"/>
    </source>
</evidence>
<dbReference type="InterPro" id="IPR002018">
    <property type="entry name" value="CarbesteraseB"/>
</dbReference>
<dbReference type="OrthoDB" id="8174896at2759"/>
<dbReference type="Gene3D" id="3.40.50.1820">
    <property type="entry name" value="alpha/beta hydrolase"/>
    <property type="match status" value="1"/>
</dbReference>
<protein>
    <recommendedName>
        <fullName evidence="5">Carboxylesterase type B domain-containing protein</fullName>
    </recommendedName>
</protein>
<name>A0A8R2HA22_ACYPI</name>
<evidence type="ECO:0000259" key="5">
    <source>
        <dbReference type="Pfam" id="PF00135"/>
    </source>
</evidence>
<accession>A0A8R2HA22</accession>
<evidence type="ECO:0000313" key="7">
    <source>
        <dbReference type="Proteomes" id="UP000007819"/>
    </source>
</evidence>
<dbReference type="PROSITE" id="PS00941">
    <property type="entry name" value="CARBOXYLESTERASE_B_2"/>
    <property type="match status" value="1"/>
</dbReference>
<dbReference type="EnsemblMetazoa" id="XM_016807803.2">
    <property type="protein sequence ID" value="XP_016663292.2"/>
    <property type="gene ID" value="LOC100161339"/>
</dbReference>
<proteinExistence type="inferred from homology"/>
<evidence type="ECO:0000256" key="1">
    <source>
        <dbReference type="ARBA" id="ARBA00005964"/>
    </source>
</evidence>
<evidence type="ECO:0000256" key="3">
    <source>
        <dbReference type="ARBA" id="ARBA00022801"/>
    </source>
</evidence>
<keyword evidence="3" id="KW-0378">Hydrolase</keyword>
<evidence type="ECO:0000313" key="6">
    <source>
        <dbReference type="EnsemblMetazoa" id="XP_016663292.2"/>
    </source>
</evidence>
<dbReference type="AlphaFoldDB" id="A0A8R2HA22"/>
<keyword evidence="2" id="KW-0719">Serine esterase</keyword>
<feature type="domain" description="Carboxylesterase type B" evidence="5">
    <location>
        <begin position="58"/>
        <end position="572"/>
    </location>
</feature>
<keyword evidence="7" id="KW-1185">Reference proteome</keyword>
<dbReference type="InterPro" id="IPR029058">
    <property type="entry name" value="AB_hydrolase_fold"/>
</dbReference>
<organism evidence="6 7">
    <name type="scientific">Acyrthosiphon pisum</name>
    <name type="common">Pea aphid</name>
    <dbReference type="NCBI Taxonomy" id="7029"/>
    <lineage>
        <taxon>Eukaryota</taxon>
        <taxon>Metazoa</taxon>
        <taxon>Ecdysozoa</taxon>
        <taxon>Arthropoda</taxon>
        <taxon>Hexapoda</taxon>
        <taxon>Insecta</taxon>
        <taxon>Pterygota</taxon>
        <taxon>Neoptera</taxon>
        <taxon>Paraneoptera</taxon>
        <taxon>Hemiptera</taxon>
        <taxon>Sternorrhyncha</taxon>
        <taxon>Aphidomorpha</taxon>
        <taxon>Aphidoidea</taxon>
        <taxon>Aphididae</taxon>
        <taxon>Macrosiphini</taxon>
        <taxon>Acyrthosiphon</taxon>
    </lineage>
</organism>
<dbReference type="SUPFAM" id="SSF53474">
    <property type="entry name" value="alpha/beta-Hydrolases"/>
    <property type="match status" value="1"/>
</dbReference>
<dbReference type="PANTHER" id="PTHR43142">
    <property type="entry name" value="CARBOXYLIC ESTER HYDROLASE"/>
    <property type="match status" value="1"/>
</dbReference>
<dbReference type="Pfam" id="PF00135">
    <property type="entry name" value="COesterase"/>
    <property type="match status" value="1"/>
</dbReference>